<evidence type="ECO:0000313" key="1">
    <source>
        <dbReference type="Ensembl" id="ENSSPAP00000017397.1"/>
    </source>
</evidence>
<reference evidence="1" key="1">
    <citation type="submission" date="2023-09" db="UniProtKB">
        <authorList>
            <consortium name="Ensembl"/>
        </authorList>
    </citation>
    <scope>IDENTIFICATION</scope>
</reference>
<dbReference type="Ensembl" id="ENSSPAT00000017667.1">
    <property type="protein sequence ID" value="ENSSPAP00000017397.1"/>
    <property type="gene ID" value="ENSSPAG00000013120.1"/>
</dbReference>
<dbReference type="AlphaFoldDB" id="A0A3B5AV51"/>
<proteinExistence type="predicted"/>
<name>A0A3B5AV51_9TELE</name>
<sequence length="134" mass="15476">MMSDLLTVHRLLLSVQRLFQYQLCELVPVTLCLNVKVKIVIIRYGICAERVRANVRVEGVLHRETRPGNRALRYFHGNVRLGKAGWIVKHLQRTVLQVHLQIRCPGKFGNVQPQILCNIPNDRARLLLLWHGVV</sequence>
<accession>A0A3B5AV51</accession>
<organism evidence="1">
    <name type="scientific">Stegastes partitus</name>
    <name type="common">bicolor damselfish</name>
    <dbReference type="NCBI Taxonomy" id="144197"/>
    <lineage>
        <taxon>Eukaryota</taxon>
        <taxon>Metazoa</taxon>
        <taxon>Chordata</taxon>
        <taxon>Craniata</taxon>
        <taxon>Vertebrata</taxon>
        <taxon>Euteleostomi</taxon>
        <taxon>Actinopterygii</taxon>
        <taxon>Neopterygii</taxon>
        <taxon>Teleostei</taxon>
        <taxon>Neoteleostei</taxon>
        <taxon>Acanthomorphata</taxon>
        <taxon>Ovalentaria</taxon>
        <taxon>Pomacentridae</taxon>
        <taxon>Stegastes</taxon>
    </lineage>
</organism>
<dbReference type="GeneTree" id="ENSGT00960000186715"/>
<protein>
    <submittedName>
        <fullName evidence="1">Uncharacterized protein</fullName>
    </submittedName>
</protein>